<dbReference type="GO" id="GO:0008270">
    <property type="term" value="F:zinc ion binding"/>
    <property type="evidence" value="ECO:0007669"/>
    <property type="project" value="InterPro"/>
</dbReference>
<dbReference type="Pfam" id="PF04082">
    <property type="entry name" value="Fungal_trans"/>
    <property type="match status" value="1"/>
</dbReference>
<evidence type="ECO:0000313" key="5">
    <source>
        <dbReference type="EMBL" id="CAF9915144.1"/>
    </source>
</evidence>
<dbReference type="GO" id="GO:0000981">
    <property type="term" value="F:DNA-binding transcription factor activity, RNA polymerase II-specific"/>
    <property type="evidence" value="ECO:0007669"/>
    <property type="project" value="InterPro"/>
</dbReference>
<dbReference type="Pfam" id="PF00172">
    <property type="entry name" value="Zn_clus"/>
    <property type="match status" value="1"/>
</dbReference>
<name>A0A8H3IIR6_9LECA</name>
<feature type="domain" description="Zn(2)-C6 fungal-type" evidence="4">
    <location>
        <begin position="32"/>
        <end position="68"/>
    </location>
</feature>
<reference evidence="5" key="1">
    <citation type="submission" date="2021-03" db="EMBL/GenBank/DDBJ databases">
        <authorList>
            <person name="Tagirdzhanova G."/>
        </authorList>
    </citation>
    <scope>NUCLEOTIDE SEQUENCE</scope>
</reference>
<dbReference type="Gene3D" id="4.10.240.10">
    <property type="entry name" value="Zn(2)-C6 fungal-type DNA-binding domain"/>
    <property type="match status" value="1"/>
</dbReference>
<keyword evidence="1" id="KW-0479">Metal-binding</keyword>
<dbReference type="InterPro" id="IPR007219">
    <property type="entry name" value="XnlR_reg_dom"/>
</dbReference>
<evidence type="ECO:0000256" key="1">
    <source>
        <dbReference type="ARBA" id="ARBA00022723"/>
    </source>
</evidence>
<proteinExistence type="predicted"/>
<evidence type="ECO:0000259" key="4">
    <source>
        <dbReference type="PROSITE" id="PS50048"/>
    </source>
</evidence>
<organism evidence="5 6">
    <name type="scientific">Gomphillus americanus</name>
    <dbReference type="NCBI Taxonomy" id="1940652"/>
    <lineage>
        <taxon>Eukaryota</taxon>
        <taxon>Fungi</taxon>
        <taxon>Dikarya</taxon>
        <taxon>Ascomycota</taxon>
        <taxon>Pezizomycotina</taxon>
        <taxon>Lecanoromycetes</taxon>
        <taxon>OSLEUM clade</taxon>
        <taxon>Ostropomycetidae</taxon>
        <taxon>Ostropales</taxon>
        <taxon>Graphidaceae</taxon>
        <taxon>Gomphilloideae</taxon>
        <taxon>Gomphillus</taxon>
    </lineage>
</organism>
<dbReference type="PANTHER" id="PTHR31644:SF1">
    <property type="entry name" value="ZN(II)2CYS6 TRANSCRIPTION FACTOR (EUROFUNG)"/>
    <property type="match status" value="1"/>
</dbReference>
<dbReference type="PROSITE" id="PS00463">
    <property type="entry name" value="ZN2_CY6_FUNGAL_1"/>
    <property type="match status" value="1"/>
</dbReference>
<dbReference type="SMART" id="SM00066">
    <property type="entry name" value="GAL4"/>
    <property type="match status" value="1"/>
</dbReference>
<sequence length="722" mass="79970">MTSIGSALVPPVSMDAPSMDVMEPVKRRIYRACVHCRQRKSKCDLDSIDPPGKPPCKRCVRENRECILAGSRRGGRRERKPKPEDLTGTEVRKPELAETSSILGNSWQMEWSRGSSPDDISHPSVDIERRISNPVVDKTIAAKEIQNPSDALEILAQVAGDVQVDSSASSVHAADNQDPKMSTGMNNGNDNQALRQFPPIAKGLLNFETMNRLLAVYRDSYHPFFPICPRDILDVTKLAYNAQHSPHLFCAVLTIASADSGADMEINKACVEHIRGLISGLIYGTGVAIEAVEALLILAEWAVWNQHEDTTPDKGREDASAWLLSGTAIRLGYLLGLDRTSFRSDDSQQHVRDLHRQRLVWTACYMSDRQVSIRVGRGFWSRGPGPLSVFQPSDFPTLNPITPGSDDYATIFKANLELTQLFGNVHDVLYSNRGREMKLILVGDYVKYIDDFRTGIRSWHSIYGTLTCSPRLKISLLLSFDYLRLYVNAFAFQAAMARMVSGHSETFTAKYIGLEPDARFVYESVDAAKSILTTVNNFVDPVTCLRYLPLKYFLYIVHAAVFLYKAMCTDTMSAEERDAVQRMVVETVNRLQKAAASSSPGHLCSVYARLISLLWQHPSKSSLRGQSKRERSAAGLAPAAVTSEGAQQGTTDQTYTTIAPPGFSWLDLASAADFATSNGAQDISPYYQEIPLMPNASEGIPPPPDGINIQQWFNDGSPNLMF</sequence>
<dbReference type="GO" id="GO:0005634">
    <property type="term" value="C:nucleus"/>
    <property type="evidence" value="ECO:0007669"/>
    <property type="project" value="TreeGrafter"/>
</dbReference>
<dbReference type="SUPFAM" id="SSF57701">
    <property type="entry name" value="Zn2/Cys6 DNA-binding domain"/>
    <property type="match status" value="1"/>
</dbReference>
<feature type="compositionally biased region" description="Basic and acidic residues" evidence="3">
    <location>
        <begin position="81"/>
        <end position="96"/>
    </location>
</feature>
<protein>
    <recommendedName>
        <fullName evidence="4">Zn(2)-C6 fungal-type domain-containing protein</fullName>
    </recommendedName>
</protein>
<keyword evidence="6" id="KW-1185">Reference proteome</keyword>
<evidence type="ECO:0000256" key="2">
    <source>
        <dbReference type="ARBA" id="ARBA00023242"/>
    </source>
</evidence>
<dbReference type="InterPro" id="IPR052780">
    <property type="entry name" value="AAA_Catabolism_Regulators"/>
</dbReference>
<dbReference type="Proteomes" id="UP000664169">
    <property type="component" value="Unassembled WGS sequence"/>
</dbReference>
<dbReference type="OrthoDB" id="5818554at2759"/>
<dbReference type="GO" id="GO:0003677">
    <property type="term" value="F:DNA binding"/>
    <property type="evidence" value="ECO:0007669"/>
    <property type="project" value="InterPro"/>
</dbReference>
<dbReference type="PANTHER" id="PTHR31644">
    <property type="entry name" value="TRANSCRIPTIONAL ACTIVATOR ARO80-RELATED"/>
    <property type="match status" value="1"/>
</dbReference>
<accession>A0A8H3IIR6</accession>
<dbReference type="CDD" id="cd12148">
    <property type="entry name" value="fungal_TF_MHR"/>
    <property type="match status" value="1"/>
</dbReference>
<dbReference type="InterPro" id="IPR036864">
    <property type="entry name" value="Zn2-C6_fun-type_DNA-bd_sf"/>
</dbReference>
<dbReference type="GO" id="GO:0006351">
    <property type="term" value="P:DNA-templated transcription"/>
    <property type="evidence" value="ECO:0007669"/>
    <property type="project" value="InterPro"/>
</dbReference>
<dbReference type="CDD" id="cd00067">
    <property type="entry name" value="GAL4"/>
    <property type="match status" value="1"/>
</dbReference>
<dbReference type="AlphaFoldDB" id="A0A8H3IIR6"/>
<dbReference type="InterPro" id="IPR001138">
    <property type="entry name" value="Zn2Cys6_DnaBD"/>
</dbReference>
<dbReference type="PROSITE" id="PS50048">
    <property type="entry name" value="ZN2_CY6_FUNGAL_2"/>
    <property type="match status" value="1"/>
</dbReference>
<dbReference type="SMART" id="SM00906">
    <property type="entry name" value="Fungal_trans"/>
    <property type="match status" value="1"/>
</dbReference>
<evidence type="ECO:0000256" key="3">
    <source>
        <dbReference type="SAM" id="MobiDB-lite"/>
    </source>
</evidence>
<dbReference type="EMBL" id="CAJPDQ010000010">
    <property type="protein sequence ID" value="CAF9915144.1"/>
    <property type="molecule type" value="Genomic_DNA"/>
</dbReference>
<gene>
    <name evidence="5" type="ORF">GOMPHAMPRED_000643</name>
</gene>
<evidence type="ECO:0000313" key="6">
    <source>
        <dbReference type="Proteomes" id="UP000664169"/>
    </source>
</evidence>
<comment type="caution">
    <text evidence="5">The sequence shown here is derived from an EMBL/GenBank/DDBJ whole genome shotgun (WGS) entry which is preliminary data.</text>
</comment>
<keyword evidence="2" id="KW-0539">Nucleus</keyword>
<feature type="region of interest" description="Disordered" evidence="3">
    <location>
        <begin position="71"/>
        <end position="100"/>
    </location>
</feature>